<dbReference type="OrthoDB" id="9801109at2"/>
<proteinExistence type="predicted"/>
<dbReference type="Gene3D" id="3.60.21.10">
    <property type="match status" value="1"/>
</dbReference>
<dbReference type="Proteomes" id="UP000318709">
    <property type="component" value="Chromosome"/>
</dbReference>
<name>A0A4Y6U9C5_9PROT</name>
<feature type="binding site" evidence="2">
    <location>
        <position position="178"/>
    </location>
    <ligand>
        <name>Fe cation</name>
        <dbReference type="ChEBI" id="CHEBI:24875"/>
        <label>2</label>
    </ligand>
</feature>
<dbReference type="RefSeq" id="WP_141442700.1">
    <property type="nucleotide sequence ID" value="NZ_CP038231.1"/>
</dbReference>
<dbReference type="SUPFAM" id="SSF56300">
    <property type="entry name" value="Metallo-dependent phosphatases"/>
    <property type="match status" value="1"/>
</dbReference>
<dbReference type="CDD" id="cd07382">
    <property type="entry name" value="MPP_DR1281"/>
    <property type="match status" value="1"/>
</dbReference>
<keyword evidence="4" id="KW-1185">Reference proteome</keyword>
<sequence length="273" mass="29381">MKILFLGDIVGRSGRDAVCQNMKRWRQELQLDLVVANGENAAHGFGLTRAIATELFQSGVDVVTLGNHAWDQSEMVSAIGAFPHLIRPLNYPPGTPGHGAVVVEVKPGCKALVLNLMGRIFMDPLDDPFRAVAELLSKHRLGTTVQAIVVDIHAEATSEKMGLATLLDGHVSLVVGTHTHVPTADWRILPGGTAYQTDAGMCGAYDSIIGMDKTIALERFTNKVKRTRHQPAPGPATVCGLYVEVDDRTGRATQVAPFRQGGFLSQAWPASNV</sequence>
<accession>A0A4Y6U9C5</accession>
<dbReference type="InterPro" id="IPR029052">
    <property type="entry name" value="Metallo-depent_PP-like"/>
</dbReference>
<evidence type="ECO:0000256" key="1">
    <source>
        <dbReference type="PIRSR" id="PIRSR004789-50"/>
    </source>
</evidence>
<feature type="binding site" evidence="2">
    <location>
        <position position="39"/>
    </location>
    <ligand>
        <name>Fe cation</name>
        <dbReference type="ChEBI" id="CHEBI:24875"/>
        <label>1</label>
    </ligand>
</feature>
<dbReference type="Pfam" id="PF13277">
    <property type="entry name" value="YmdB"/>
    <property type="match status" value="1"/>
</dbReference>
<dbReference type="PANTHER" id="PTHR36303:SF1">
    <property type="entry name" value="2',3'-CYCLIC-NUCLEOTIDE 2'-PHOSPHODIESTERASE"/>
    <property type="match status" value="1"/>
</dbReference>
<dbReference type="EMBL" id="CP038231">
    <property type="protein sequence ID" value="QDH13056.1"/>
    <property type="molecule type" value="Genomic_DNA"/>
</dbReference>
<dbReference type="GO" id="GO:0004113">
    <property type="term" value="F:2',3'-cyclic-nucleotide 3'-phosphodiesterase activity"/>
    <property type="evidence" value="ECO:0007669"/>
    <property type="project" value="TreeGrafter"/>
</dbReference>
<dbReference type="PIRSF" id="PIRSF004789">
    <property type="entry name" value="DR1281"/>
    <property type="match status" value="1"/>
</dbReference>
<evidence type="ECO:0000256" key="2">
    <source>
        <dbReference type="PIRSR" id="PIRSR004789-51"/>
    </source>
</evidence>
<dbReference type="PANTHER" id="PTHR36303">
    <property type="entry name" value="2',3'-CYCLIC-NUCLEOTIDE 2'-PHOSPHODIESTERASE"/>
    <property type="match status" value="1"/>
</dbReference>
<feature type="binding site" evidence="2">
    <location>
        <position position="40"/>
    </location>
    <ligand>
        <name>Fe cation</name>
        <dbReference type="ChEBI" id="CHEBI:24875"/>
        <label>1</label>
    </ligand>
</feature>
<reference evidence="3 4" key="1">
    <citation type="submission" date="2019-03" db="EMBL/GenBank/DDBJ databases">
        <title>The complete genome sequence of Swingsia_sp. F3b2 LMG30590(T).</title>
        <authorList>
            <person name="Chua K.-O."/>
            <person name="Chan K.-G."/>
            <person name="See-Too W.-S."/>
        </authorList>
    </citation>
    <scope>NUCLEOTIDE SEQUENCE [LARGE SCALE GENOMIC DNA]</scope>
    <source>
        <strain evidence="3 4">F3b2</strain>
    </source>
</reference>
<feature type="binding site" evidence="2">
    <location>
        <position position="180"/>
    </location>
    <ligand>
        <name>Fe cation</name>
        <dbReference type="ChEBI" id="CHEBI:24875"/>
        <label>1</label>
    </ligand>
</feature>
<protein>
    <submittedName>
        <fullName evidence="3">TIGR00282 family metallophosphoesterase</fullName>
    </submittedName>
</protein>
<feature type="binding site" evidence="2">
    <location>
        <position position="8"/>
    </location>
    <ligand>
        <name>Fe cation</name>
        <dbReference type="ChEBI" id="CHEBI:24875"/>
        <label>1</label>
    </ligand>
</feature>
<dbReference type="KEGG" id="swf:E3E12_01300"/>
<evidence type="ECO:0000313" key="3">
    <source>
        <dbReference type="EMBL" id="QDH13056.1"/>
    </source>
</evidence>
<dbReference type="InterPro" id="IPR005235">
    <property type="entry name" value="YmdB-like"/>
</dbReference>
<evidence type="ECO:0000313" key="4">
    <source>
        <dbReference type="Proteomes" id="UP000318709"/>
    </source>
</evidence>
<keyword evidence="2" id="KW-0479">Metal-binding</keyword>
<organism evidence="3 4">
    <name type="scientific">Formicincola oecophyllae</name>
    <dbReference type="NCBI Taxonomy" id="2558361"/>
    <lineage>
        <taxon>Bacteria</taxon>
        <taxon>Pseudomonadati</taxon>
        <taxon>Pseudomonadota</taxon>
        <taxon>Alphaproteobacteria</taxon>
        <taxon>Acetobacterales</taxon>
        <taxon>Acetobacteraceae</taxon>
        <taxon>Formicincola</taxon>
    </lineage>
</organism>
<dbReference type="AlphaFoldDB" id="A0A4Y6U9C5"/>
<dbReference type="GO" id="GO:0046872">
    <property type="term" value="F:metal ion binding"/>
    <property type="evidence" value="ECO:0007669"/>
    <property type="project" value="UniProtKB-KW"/>
</dbReference>
<feature type="active site" description="Proton donor" evidence="1">
    <location>
        <position position="68"/>
    </location>
</feature>
<feature type="binding site" evidence="2">
    <location>
        <position position="39"/>
    </location>
    <ligand>
        <name>Fe cation</name>
        <dbReference type="ChEBI" id="CHEBI:24875"/>
        <label>2</label>
    </ligand>
</feature>
<dbReference type="NCBIfam" id="TIGR00282">
    <property type="entry name" value="TIGR00282 family metallophosphoesterase"/>
    <property type="match status" value="1"/>
</dbReference>
<gene>
    <name evidence="3" type="ORF">E3E12_01300</name>
</gene>
<feature type="binding site" evidence="2">
    <location>
        <position position="67"/>
    </location>
    <ligand>
        <name>Fe cation</name>
        <dbReference type="ChEBI" id="CHEBI:24875"/>
        <label>2</label>
    </ligand>
</feature>
<feature type="binding site" evidence="2">
    <location>
        <position position="153"/>
    </location>
    <ligand>
        <name>Fe cation</name>
        <dbReference type="ChEBI" id="CHEBI:24875"/>
        <label>2</label>
    </ligand>
</feature>